<keyword evidence="2" id="KW-0812">Transmembrane</keyword>
<sequence length="678" mass="79674">MKVVQGFVKSCDIFGQKVDFNYKKEETYKTGFGGFASIIIIVVLIVFFQSNVLNFFAKINIFVNQTTEFEDFPDQIIMNDENYMIALQIEQKNFTQNPFFNITAVQQNSTRLKNGTILKITTEINLVPCTLDRFQNIFSKFNIDFKTQYDLIGLQNYLCPDLNYSMKLKGRFANRDFTYIKITVSKCSNDTSQNSIYTWKPVCQSEDSIKSYLANNSAFKVSLYMTNLIVNPSNPQNFIQAYLDDELYFTFTPKLLQRQANIFWRKFNFQTDESLTPFKSVKNETYFARTATDFRDLTLLGADTDTIYAQFYLRRSTFTENIQRNYQKVDDLMSYLGGFLQIMIAFFGFFIQVYNKQSQLVDLSNELFDFDIDDEDKKKQLSNPDDSEQQILHQNQSSMVSLGFEVNNQVGKDQSINNSTHLQIKNSSQELILQNLNSINYNQQSQQNIQYKQQLEQKYKEELEKNQQKSGKQYFFEQIQTLLIQQKKIEFTLKYLIKRIFCQKSLRSHDDQLLNKAVNQINTELDLLVILNKIQELDKLKDLLLKRPQQIIFNFSPKPLISLKDKKIFPTRQLIHQTSKKKLPNKLVNELDQTFQIGEDNSVFNNSSQCIYSKLFKAYQKIQIEIEKQTVDNRINVQLIKNLNPKVQNIFEVTQLLEQQEKLQKQNELIQISNLFKK</sequence>
<name>A0A8S1NWK5_PARPR</name>
<protein>
    <recommendedName>
        <fullName evidence="5">Transmembrane protein</fullName>
    </recommendedName>
</protein>
<reference evidence="3" key="1">
    <citation type="submission" date="2021-01" db="EMBL/GenBank/DDBJ databases">
        <authorList>
            <consortium name="Genoscope - CEA"/>
            <person name="William W."/>
        </authorList>
    </citation>
    <scope>NUCLEOTIDE SEQUENCE</scope>
</reference>
<dbReference type="GO" id="GO:0007131">
    <property type="term" value="P:reciprocal meiotic recombination"/>
    <property type="evidence" value="ECO:0007669"/>
    <property type="project" value="TreeGrafter"/>
</dbReference>
<evidence type="ECO:0000313" key="3">
    <source>
        <dbReference type="EMBL" id="CAD8093895.1"/>
    </source>
</evidence>
<feature type="transmembrane region" description="Helical" evidence="2">
    <location>
        <begin position="30"/>
        <end position="48"/>
    </location>
</feature>
<dbReference type="PANTHER" id="PTHR31398">
    <property type="entry name" value="MEIOTIC NUCLEAR DIVISION PROTEIN 1 HOMOLOG"/>
    <property type="match status" value="1"/>
</dbReference>
<feature type="coiled-coil region" evidence="1">
    <location>
        <begin position="441"/>
        <end position="472"/>
    </location>
</feature>
<keyword evidence="1" id="KW-0175">Coiled coil</keyword>
<dbReference type="GO" id="GO:0005634">
    <property type="term" value="C:nucleus"/>
    <property type="evidence" value="ECO:0007669"/>
    <property type="project" value="TreeGrafter"/>
</dbReference>
<evidence type="ECO:0008006" key="5">
    <source>
        <dbReference type="Google" id="ProtNLM"/>
    </source>
</evidence>
<keyword evidence="4" id="KW-1185">Reference proteome</keyword>
<dbReference type="EMBL" id="CAJJDM010000097">
    <property type="protein sequence ID" value="CAD8093895.1"/>
    <property type="molecule type" value="Genomic_DNA"/>
</dbReference>
<organism evidence="3 4">
    <name type="scientific">Paramecium primaurelia</name>
    <dbReference type="NCBI Taxonomy" id="5886"/>
    <lineage>
        <taxon>Eukaryota</taxon>
        <taxon>Sar</taxon>
        <taxon>Alveolata</taxon>
        <taxon>Ciliophora</taxon>
        <taxon>Intramacronucleata</taxon>
        <taxon>Oligohymenophorea</taxon>
        <taxon>Peniculida</taxon>
        <taxon>Parameciidae</taxon>
        <taxon>Paramecium</taxon>
    </lineage>
</organism>
<evidence type="ECO:0000256" key="1">
    <source>
        <dbReference type="SAM" id="Coils"/>
    </source>
</evidence>
<accession>A0A8S1NWK5</accession>
<dbReference type="OMA" id="YMIALQI"/>
<comment type="caution">
    <text evidence="3">The sequence shown here is derived from an EMBL/GenBank/DDBJ whole genome shotgun (WGS) entry which is preliminary data.</text>
</comment>
<dbReference type="PANTHER" id="PTHR31398:SF0">
    <property type="entry name" value="MEIOTIC NUCLEAR DIVISION PROTEIN 1 HOMOLOG"/>
    <property type="match status" value="1"/>
</dbReference>
<feature type="transmembrane region" description="Helical" evidence="2">
    <location>
        <begin position="332"/>
        <end position="354"/>
    </location>
</feature>
<dbReference type="Proteomes" id="UP000688137">
    <property type="component" value="Unassembled WGS sequence"/>
</dbReference>
<keyword evidence="2" id="KW-1133">Transmembrane helix</keyword>
<keyword evidence="2" id="KW-0472">Membrane</keyword>
<evidence type="ECO:0000256" key="2">
    <source>
        <dbReference type="SAM" id="Phobius"/>
    </source>
</evidence>
<gene>
    <name evidence="3" type="ORF">PPRIM_AZ9-3.1.T0940111</name>
</gene>
<proteinExistence type="predicted"/>
<dbReference type="AlphaFoldDB" id="A0A8S1NWK5"/>
<evidence type="ECO:0000313" key="4">
    <source>
        <dbReference type="Proteomes" id="UP000688137"/>
    </source>
</evidence>